<dbReference type="SUPFAM" id="SSF102114">
    <property type="entry name" value="Radical SAM enzymes"/>
    <property type="match status" value="1"/>
</dbReference>
<keyword evidence="4" id="KW-0479">Metal-binding</keyword>
<evidence type="ECO:0000256" key="3">
    <source>
        <dbReference type="ARBA" id="ARBA00022691"/>
    </source>
</evidence>
<comment type="caution">
    <text evidence="9">The sequence shown here is derived from an EMBL/GenBank/DDBJ whole genome shotgun (WGS) entry which is preliminary data.</text>
</comment>
<name>A0ABQ8XSM2_9EUKA</name>
<sequence>MNKVTKISPETLMRNSKYLNPKMTLKVITQKQAKTTTAKQGLIAESINCHLTNLCNYQCKFCFGRYEKMSNVLTKEGWKKIIDELSECGVKKINFAGGEPTLLQYLPELITYSREQGFYVSLISNGTGINKQFLDKGGKDCHLIGLSVDSKFAEIENLLGRCLSRRKTTNKNKKSNNKYSHVKMIQEVASLIHKYNVDLKLNTTVTNVNWWEDMNNFIGELNPSRWKVFQVHPIEGINNNFFKMFGELSNKHFYHFINKHKGLNPVVETSEMMNQSYCMITPDGRFYQSSGNRYEYSKPILNVGLKNAFDQVTYSLEKFKQRNGDFYEKN</sequence>
<proteinExistence type="predicted"/>
<keyword evidence="10" id="KW-1185">Reference proteome</keyword>
<dbReference type="PANTHER" id="PTHR21339">
    <property type="entry name" value="RADICAL S-ADENOSYL METHIONINE DOMAIN-CONTAINING PROTEIN 2"/>
    <property type="match status" value="1"/>
</dbReference>
<organism evidence="9 10">
    <name type="scientific">Anaeramoeba flamelloides</name>
    <dbReference type="NCBI Taxonomy" id="1746091"/>
    <lineage>
        <taxon>Eukaryota</taxon>
        <taxon>Metamonada</taxon>
        <taxon>Anaeramoebidae</taxon>
        <taxon>Anaeramoeba</taxon>
    </lineage>
</organism>
<evidence type="ECO:0000256" key="5">
    <source>
        <dbReference type="ARBA" id="ARBA00023004"/>
    </source>
</evidence>
<reference evidence="9" key="1">
    <citation type="submission" date="2022-08" db="EMBL/GenBank/DDBJ databases">
        <title>Novel sulfate-reducing endosymbionts in the free-living metamonad Anaeramoeba.</title>
        <authorList>
            <person name="Jerlstrom-Hultqvist J."/>
            <person name="Cepicka I."/>
            <person name="Gallot-Lavallee L."/>
            <person name="Salas-Leiva D."/>
            <person name="Curtis B.A."/>
            <person name="Zahonova K."/>
            <person name="Pipaliya S."/>
            <person name="Dacks J."/>
            <person name="Roger A.J."/>
        </authorList>
    </citation>
    <scope>NUCLEOTIDE SEQUENCE</scope>
    <source>
        <strain evidence="9">Schooner1</strain>
    </source>
</reference>
<dbReference type="EMBL" id="JAOAOG010000257">
    <property type="protein sequence ID" value="KAJ6235616.1"/>
    <property type="molecule type" value="Genomic_DNA"/>
</dbReference>
<dbReference type="NCBIfam" id="NF038283">
    <property type="entry name" value="viperin_w_prok"/>
    <property type="match status" value="1"/>
</dbReference>
<evidence type="ECO:0000256" key="2">
    <source>
        <dbReference type="ARBA" id="ARBA00022485"/>
    </source>
</evidence>
<evidence type="ECO:0000256" key="4">
    <source>
        <dbReference type="ARBA" id="ARBA00022723"/>
    </source>
</evidence>
<keyword evidence="3" id="KW-0949">S-adenosyl-L-methionine</keyword>
<dbReference type="InterPro" id="IPR013785">
    <property type="entry name" value="Aldolase_TIM"/>
</dbReference>
<accession>A0ABQ8XSM2</accession>
<gene>
    <name evidence="9" type="ORF">M0813_03763</name>
</gene>
<protein>
    <submittedName>
        <fullName evidence="9">Radical s-adenosyl methionine domain-containing protein</fullName>
    </submittedName>
</protein>
<dbReference type="Gene3D" id="3.20.20.70">
    <property type="entry name" value="Aldolase class I"/>
    <property type="match status" value="1"/>
</dbReference>
<keyword evidence="7" id="KW-0051">Antiviral defense</keyword>
<evidence type="ECO:0000313" key="9">
    <source>
        <dbReference type="EMBL" id="KAJ6235616.1"/>
    </source>
</evidence>
<dbReference type="SFLD" id="SFLDG01088">
    <property type="entry name" value="antiviral_proteins"/>
    <property type="match status" value="1"/>
</dbReference>
<keyword evidence="2" id="KW-0004">4Fe-4S</keyword>
<keyword evidence="6" id="KW-0411">Iron-sulfur</keyword>
<comment type="cofactor">
    <cofactor evidence="1">
        <name>[4Fe-4S] cluster</name>
        <dbReference type="ChEBI" id="CHEBI:49883"/>
    </cofactor>
</comment>
<dbReference type="CDD" id="cd01335">
    <property type="entry name" value="Radical_SAM"/>
    <property type="match status" value="1"/>
</dbReference>
<dbReference type="InterPro" id="IPR051196">
    <property type="entry name" value="RSAD2/Viperin_antiviral"/>
</dbReference>
<dbReference type="SFLD" id="SFLDG01067">
    <property type="entry name" value="SPASM/twitch_domain_containing"/>
    <property type="match status" value="1"/>
</dbReference>
<evidence type="ECO:0000259" key="8">
    <source>
        <dbReference type="PROSITE" id="PS51918"/>
    </source>
</evidence>
<dbReference type="InterPro" id="IPR007197">
    <property type="entry name" value="rSAM"/>
</dbReference>
<feature type="domain" description="Radical SAM core" evidence="8">
    <location>
        <begin position="39"/>
        <end position="264"/>
    </location>
</feature>
<keyword evidence="5" id="KW-0408">Iron</keyword>
<evidence type="ECO:0000256" key="7">
    <source>
        <dbReference type="ARBA" id="ARBA00023118"/>
    </source>
</evidence>
<evidence type="ECO:0000256" key="1">
    <source>
        <dbReference type="ARBA" id="ARBA00001966"/>
    </source>
</evidence>
<dbReference type="InterPro" id="IPR058240">
    <property type="entry name" value="rSAM_sf"/>
</dbReference>
<dbReference type="Proteomes" id="UP001150062">
    <property type="component" value="Unassembled WGS sequence"/>
</dbReference>
<dbReference type="Pfam" id="PF04055">
    <property type="entry name" value="Radical_SAM"/>
    <property type="match status" value="1"/>
</dbReference>
<evidence type="ECO:0000256" key="6">
    <source>
        <dbReference type="ARBA" id="ARBA00023014"/>
    </source>
</evidence>
<evidence type="ECO:0000313" key="10">
    <source>
        <dbReference type="Proteomes" id="UP001150062"/>
    </source>
</evidence>
<dbReference type="SFLD" id="SFLDS00029">
    <property type="entry name" value="Radical_SAM"/>
    <property type="match status" value="1"/>
</dbReference>
<dbReference type="PANTHER" id="PTHR21339:SF0">
    <property type="entry name" value="S-ADENOSYLMETHIONINE-DEPENDENT NUCLEOTIDE DEHYDRATASE RSAD2"/>
    <property type="match status" value="1"/>
</dbReference>
<dbReference type="PROSITE" id="PS51918">
    <property type="entry name" value="RADICAL_SAM"/>
    <property type="match status" value="1"/>
</dbReference>